<dbReference type="GO" id="GO:0003677">
    <property type="term" value="F:DNA binding"/>
    <property type="evidence" value="ECO:0007669"/>
    <property type="project" value="UniProtKB-KW"/>
</dbReference>
<dbReference type="PIRSF" id="PIRSF019455">
    <property type="entry name" value="CopR_AtkY"/>
    <property type="match status" value="1"/>
</dbReference>
<sequence length="128" mass="14703">MRKRKTNQILGELEAVIMEIVWKFKSASVREVLDNLKKRRKVAYTTVMTVMARLADKGILNRKLDKSGAYVYVPSQDKETFLAASSRKLIKNLIDEFGEVAVAQFIDAVSDSNQKDLAQWQKKLKKIR</sequence>
<evidence type="ECO:0000256" key="3">
    <source>
        <dbReference type="ARBA" id="ARBA00023125"/>
    </source>
</evidence>
<keyword evidence="4" id="KW-0804">Transcription</keyword>
<evidence type="ECO:0008006" key="7">
    <source>
        <dbReference type="Google" id="ProtNLM"/>
    </source>
</evidence>
<comment type="similarity">
    <text evidence="1">Belongs to the BlaI transcriptional regulatory family.</text>
</comment>
<keyword evidence="2" id="KW-0805">Transcription regulation</keyword>
<dbReference type="SUPFAM" id="SSF46785">
    <property type="entry name" value="Winged helix' DNA-binding domain"/>
    <property type="match status" value="1"/>
</dbReference>
<name>A0A1G1Y701_9BACT</name>
<evidence type="ECO:0000256" key="1">
    <source>
        <dbReference type="ARBA" id="ARBA00011046"/>
    </source>
</evidence>
<organism evidence="5 6">
    <name type="scientific">Candidatus Buchananbacteria bacterium RIFCSPHIGHO2_01_FULL_46_12</name>
    <dbReference type="NCBI Taxonomy" id="1797536"/>
    <lineage>
        <taxon>Bacteria</taxon>
        <taxon>Candidatus Buchananiibacteriota</taxon>
    </lineage>
</organism>
<reference evidence="5 6" key="1">
    <citation type="journal article" date="2016" name="Nat. Commun.">
        <title>Thousands of microbial genomes shed light on interconnected biogeochemical processes in an aquifer system.</title>
        <authorList>
            <person name="Anantharaman K."/>
            <person name="Brown C.T."/>
            <person name="Hug L.A."/>
            <person name="Sharon I."/>
            <person name="Castelle C.J."/>
            <person name="Probst A.J."/>
            <person name="Thomas B.C."/>
            <person name="Singh A."/>
            <person name="Wilkins M.J."/>
            <person name="Karaoz U."/>
            <person name="Brodie E.L."/>
            <person name="Williams K.H."/>
            <person name="Hubbard S.S."/>
            <person name="Banfield J.F."/>
        </authorList>
    </citation>
    <scope>NUCLEOTIDE SEQUENCE [LARGE SCALE GENOMIC DNA]</scope>
</reference>
<dbReference type="InterPro" id="IPR005650">
    <property type="entry name" value="BlaI_family"/>
</dbReference>
<dbReference type="AlphaFoldDB" id="A0A1G1Y701"/>
<comment type="caution">
    <text evidence="5">The sequence shown here is derived from an EMBL/GenBank/DDBJ whole genome shotgun (WGS) entry which is preliminary data.</text>
</comment>
<dbReference type="InterPro" id="IPR036390">
    <property type="entry name" value="WH_DNA-bd_sf"/>
</dbReference>
<dbReference type="Pfam" id="PF03965">
    <property type="entry name" value="Penicillinase_R"/>
    <property type="match status" value="1"/>
</dbReference>
<evidence type="ECO:0000313" key="6">
    <source>
        <dbReference type="Proteomes" id="UP000178432"/>
    </source>
</evidence>
<evidence type="ECO:0000256" key="2">
    <source>
        <dbReference type="ARBA" id="ARBA00023015"/>
    </source>
</evidence>
<dbReference type="InterPro" id="IPR036388">
    <property type="entry name" value="WH-like_DNA-bd_sf"/>
</dbReference>
<proteinExistence type="inferred from homology"/>
<dbReference type="EMBL" id="MHIF01000042">
    <property type="protein sequence ID" value="OGY47347.1"/>
    <property type="molecule type" value="Genomic_DNA"/>
</dbReference>
<protein>
    <recommendedName>
        <fullName evidence="7">CopY family transcriptional regulator</fullName>
    </recommendedName>
</protein>
<accession>A0A1G1Y701</accession>
<keyword evidence="3" id="KW-0238">DNA-binding</keyword>
<evidence type="ECO:0000256" key="4">
    <source>
        <dbReference type="ARBA" id="ARBA00023163"/>
    </source>
</evidence>
<evidence type="ECO:0000313" key="5">
    <source>
        <dbReference type="EMBL" id="OGY47347.1"/>
    </source>
</evidence>
<dbReference type="Gene3D" id="1.10.10.10">
    <property type="entry name" value="Winged helix-like DNA-binding domain superfamily/Winged helix DNA-binding domain"/>
    <property type="match status" value="1"/>
</dbReference>
<dbReference type="GO" id="GO:0045892">
    <property type="term" value="P:negative regulation of DNA-templated transcription"/>
    <property type="evidence" value="ECO:0007669"/>
    <property type="project" value="InterPro"/>
</dbReference>
<dbReference type="Proteomes" id="UP000178432">
    <property type="component" value="Unassembled WGS sequence"/>
</dbReference>
<gene>
    <name evidence="5" type="ORF">A2663_01035</name>
</gene>